<dbReference type="InterPro" id="IPR036414">
    <property type="entry name" value="YaeB_N_sf"/>
</dbReference>
<dbReference type="Proteomes" id="UP001197974">
    <property type="component" value="Chromosome"/>
</dbReference>
<dbReference type="RefSeq" id="WP_226539302.1">
    <property type="nucleotide sequence ID" value="NZ_CP129013.1"/>
</dbReference>
<dbReference type="InterPro" id="IPR023370">
    <property type="entry name" value="TrmO-like_N"/>
</dbReference>
<proteinExistence type="inferred from homology"/>
<dbReference type="Gene3D" id="2.40.30.70">
    <property type="entry name" value="YaeB-like"/>
    <property type="match status" value="1"/>
</dbReference>
<dbReference type="Pfam" id="PF01980">
    <property type="entry name" value="TrmO_N"/>
    <property type="match status" value="1"/>
</dbReference>
<evidence type="ECO:0000313" key="4">
    <source>
        <dbReference type="EMBL" id="WLR42870.1"/>
    </source>
</evidence>
<evidence type="ECO:0000256" key="2">
    <source>
        <dbReference type="ARBA" id="ARBA00033753"/>
    </source>
</evidence>
<dbReference type="GO" id="GO:0032259">
    <property type="term" value="P:methylation"/>
    <property type="evidence" value="ECO:0007669"/>
    <property type="project" value="UniProtKB-KW"/>
</dbReference>
<evidence type="ECO:0000259" key="3">
    <source>
        <dbReference type="PROSITE" id="PS51668"/>
    </source>
</evidence>
<dbReference type="SUPFAM" id="SSF118196">
    <property type="entry name" value="YaeB-like"/>
    <property type="match status" value="1"/>
</dbReference>
<sequence>MLNIVPIGFVENERTKLEDDHWERVDSKIFLTSSFGEDSLKGIEDFSHLEILFYFHLVDESSIVTGARHPRNNKHLPLVGIFSQRGKSRPNRIGSTIVELIKQEGSTLYVKGLDAIDGTPVLDIKPVMEEFLPKGVITQPEWSKEVMKSYW</sequence>
<dbReference type="PANTHER" id="PTHR12818:SF0">
    <property type="entry name" value="TRNA (ADENINE(37)-N6)-METHYLTRANSFERASE"/>
    <property type="match status" value="1"/>
</dbReference>
<feature type="domain" description="TsaA-like" evidence="3">
    <location>
        <begin position="4"/>
        <end position="136"/>
    </location>
</feature>
<dbReference type="PROSITE" id="PS51668">
    <property type="entry name" value="TSAA_2"/>
    <property type="match status" value="1"/>
</dbReference>
<keyword evidence="5" id="KW-1185">Reference proteome</keyword>
<name>A0ABY9JWR4_9BACI</name>
<keyword evidence="4" id="KW-0489">Methyltransferase</keyword>
<evidence type="ECO:0000313" key="5">
    <source>
        <dbReference type="Proteomes" id="UP001197974"/>
    </source>
</evidence>
<dbReference type="PANTHER" id="PTHR12818">
    <property type="entry name" value="TRNA (ADENINE(37)-N6)-METHYLTRANSFERASE"/>
    <property type="match status" value="1"/>
</dbReference>
<accession>A0ABY9JWR4</accession>
<keyword evidence="1" id="KW-0949">S-adenosyl-L-methionine</keyword>
<dbReference type="GO" id="GO:0008168">
    <property type="term" value="F:methyltransferase activity"/>
    <property type="evidence" value="ECO:0007669"/>
    <property type="project" value="UniProtKB-KW"/>
</dbReference>
<dbReference type="InterPro" id="IPR036413">
    <property type="entry name" value="YaeB-like_sf"/>
</dbReference>
<dbReference type="EMBL" id="CP129013">
    <property type="protein sequence ID" value="WLR42870.1"/>
    <property type="molecule type" value="Genomic_DNA"/>
</dbReference>
<dbReference type="CDD" id="cd09281">
    <property type="entry name" value="UPF0066"/>
    <property type="match status" value="1"/>
</dbReference>
<keyword evidence="4" id="KW-0808">Transferase</keyword>
<gene>
    <name evidence="4" type="ORF">LC087_01120</name>
</gene>
<evidence type="ECO:0000256" key="1">
    <source>
        <dbReference type="ARBA" id="ARBA00022691"/>
    </source>
</evidence>
<dbReference type="InterPro" id="IPR040372">
    <property type="entry name" value="YaeB-like"/>
</dbReference>
<comment type="similarity">
    <text evidence="2">Belongs to the tRNA methyltransferase O family.</text>
</comment>
<protein>
    <submittedName>
        <fullName evidence="4">SAM-dependent methyltransferase</fullName>
    </submittedName>
</protein>
<reference evidence="4 5" key="1">
    <citation type="submission" date="2023-06" db="EMBL/GenBank/DDBJ databases">
        <title>Five Gram-positive bacteria isolated from mangrove sediments in Shenzhen, Guangdong, China.</title>
        <authorList>
            <person name="Yu S."/>
            <person name="Zheng W."/>
            <person name="Huang Y."/>
        </authorList>
    </citation>
    <scope>NUCLEOTIDE SEQUENCE [LARGE SCALE GENOMIC DNA]</scope>
    <source>
        <strain evidence="4 5">SaN35-3</strain>
    </source>
</reference>
<organism evidence="4 5">
    <name type="scientific">Bacillus carboniphilus</name>
    <dbReference type="NCBI Taxonomy" id="86663"/>
    <lineage>
        <taxon>Bacteria</taxon>
        <taxon>Bacillati</taxon>
        <taxon>Bacillota</taxon>
        <taxon>Bacilli</taxon>
        <taxon>Bacillales</taxon>
        <taxon>Bacillaceae</taxon>
        <taxon>Bacillus</taxon>
    </lineage>
</organism>